<dbReference type="Proteomes" id="UP000324222">
    <property type="component" value="Unassembled WGS sequence"/>
</dbReference>
<sequence length="58" mass="6646">MNKYVGHENRPRSIDEHTRVEEESVEACGDCPGLVWSGDKHTPILRCFVCGRRDMKIS</sequence>
<dbReference type="EMBL" id="VSRR010028787">
    <property type="protein sequence ID" value="MPC69041.1"/>
    <property type="molecule type" value="Genomic_DNA"/>
</dbReference>
<organism evidence="1 2">
    <name type="scientific">Portunus trituberculatus</name>
    <name type="common">Swimming crab</name>
    <name type="synonym">Neptunus trituberculatus</name>
    <dbReference type="NCBI Taxonomy" id="210409"/>
    <lineage>
        <taxon>Eukaryota</taxon>
        <taxon>Metazoa</taxon>
        <taxon>Ecdysozoa</taxon>
        <taxon>Arthropoda</taxon>
        <taxon>Crustacea</taxon>
        <taxon>Multicrustacea</taxon>
        <taxon>Malacostraca</taxon>
        <taxon>Eumalacostraca</taxon>
        <taxon>Eucarida</taxon>
        <taxon>Decapoda</taxon>
        <taxon>Pleocyemata</taxon>
        <taxon>Brachyura</taxon>
        <taxon>Eubrachyura</taxon>
        <taxon>Portunoidea</taxon>
        <taxon>Portunidae</taxon>
        <taxon>Portuninae</taxon>
        <taxon>Portunus</taxon>
    </lineage>
</organism>
<proteinExistence type="predicted"/>
<accession>A0A5B7H8P8</accession>
<protein>
    <submittedName>
        <fullName evidence="1">Uncharacterized protein</fullName>
    </submittedName>
</protein>
<keyword evidence="2" id="KW-1185">Reference proteome</keyword>
<evidence type="ECO:0000313" key="1">
    <source>
        <dbReference type="EMBL" id="MPC69041.1"/>
    </source>
</evidence>
<comment type="caution">
    <text evidence="1">The sequence shown here is derived from an EMBL/GenBank/DDBJ whole genome shotgun (WGS) entry which is preliminary data.</text>
</comment>
<reference evidence="1 2" key="1">
    <citation type="submission" date="2019-05" db="EMBL/GenBank/DDBJ databases">
        <title>Another draft genome of Portunus trituberculatus and its Hox gene families provides insights of decapod evolution.</title>
        <authorList>
            <person name="Jeong J.-H."/>
            <person name="Song I."/>
            <person name="Kim S."/>
            <person name="Choi T."/>
            <person name="Kim D."/>
            <person name="Ryu S."/>
            <person name="Kim W."/>
        </authorList>
    </citation>
    <scope>NUCLEOTIDE SEQUENCE [LARGE SCALE GENOMIC DNA]</scope>
    <source>
        <tissue evidence="1">Muscle</tissue>
    </source>
</reference>
<dbReference type="AlphaFoldDB" id="A0A5B7H8P8"/>
<name>A0A5B7H8P8_PORTR</name>
<evidence type="ECO:0000313" key="2">
    <source>
        <dbReference type="Proteomes" id="UP000324222"/>
    </source>
</evidence>
<gene>
    <name evidence="1" type="ORF">E2C01_063254</name>
</gene>